<dbReference type="AlphaFoldDB" id="A0AAW2UFA0"/>
<gene>
    <name evidence="2" type="ORF">Slati_3396600</name>
</gene>
<feature type="region of interest" description="Disordered" evidence="1">
    <location>
        <begin position="36"/>
        <end position="58"/>
    </location>
</feature>
<proteinExistence type="predicted"/>
<reference evidence="2" key="2">
    <citation type="journal article" date="2024" name="Plant">
        <title>Genomic evolution and insights into agronomic trait innovations of Sesamum species.</title>
        <authorList>
            <person name="Miao H."/>
            <person name="Wang L."/>
            <person name="Qu L."/>
            <person name="Liu H."/>
            <person name="Sun Y."/>
            <person name="Le M."/>
            <person name="Wang Q."/>
            <person name="Wei S."/>
            <person name="Zheng Y."/>
            <person name="Lin W."/>
            <person name="Duan Y."/>
            <person name="Cao H."/>
            <person name="Xiong S."/>
            <person name="Wang X."/>
            <person name="Wei L."/>
            <person name="Li C."/>
            <person name="Ma Q."/>
            <person name="Ju M."/>
            <person name="Zhao R."/>
            <person name="Li G."/>
            <person name="Mu C."/>
            <person name="Tian Q."/>
            <person name="Mei H."/>
            <person name="Zhang T."/>
            <person name="Gao T."/>
            <person name="Zhang H."/>
        </authorList>
    </citation>
    <scope>NUCLEOTIDE SEQUENCE</scope>
    <source>
        <strain evidence="2">KEN1</strain>
    </source>
</reference>
<reference evidence="2" key="1">
    <citation type="submission" date="2020-06" db="EMBL/GenBank/DDBJ databases">
        <authorList>
            <person name="Li T."/>
            <person name="Hu X."/>
            <person name="Zhang T."/>
            <person name="Song X."/>
            <person name="Zhang H."/>
            <person name="Dai N."/>
            <person name="Sheng W."/>
            <person name="Hou X."/>
            <person name="Wei L."/>
        </authorList>
    </citation>
    <scope>NUCLEOTIDE SEQUENCE</scope>
    <source>
        <strain evidence="2">KEN1</strain>
        <tissue evidence="2">Leaf</tissue>
    </source>
</reference>
<name>A0AAW2UFA0_9LAMI</name>
<evidence type="ECO:0000313" key="2">
    <source>
        <dbReference type="EMBL" id="KAL0415647.1"/>
    </source>
</evidence>
<sequence length="58" mass="6393">MILKLLGNTDECGHFAREDFIFLDPPVNDEDVVEESEVKVVDEPPVKGAHVDVGGNRT</sequence>
<organism evidence="2">
    <name type="scientific">Sesamum latifolium</name>
    <dbReference type="NCBI Taxonomy" id="2727402"/>
    <lineage>
        <taxon>Eukaryota</taxon>
        <taxon>Viridiplantae</taxon>
        <taxon>Streptophyta</taxon>
        <taxon>Embryophyta</taxon>
        <taxon>Tracheophyta</taxon>
        <taxon>Spermatophyta</taxon>
        <taxon>Magnoliopsida</taxon>
        <taxon>eudicotyledons</taxon>
        <taxon>Gunneridae</taxon>
        <taxon>Pentapetalae</taxon>
        <taxon>asterids</taxon>
        <taxon>lamiids</taxon>
        <taxon>Lamiales</taxon>
        <taxon>Pedaliaceae</taxon>
        <taxon>Sesamum</taxon>
    </lineage>
</organism>
<protein>
    <submittedName>
        <fullName evidence="2">Uncharacterized protein</fullName>
    </submittedName>
</protein>
<feature type="compositionally biased region" description="Basic and acidic residues" evidence="1">
    <location>
        <begin position="36"/>
        <end position="45"/>
    </location>
</feature>
<comment type="caution">
    <text evidence="2">The sequence shown here is derived from an EMBL/GenBank/DDBJ whole genome shotgun (WGS) entry which is preliminary data.</text>
</comment>
<evidence type="ECO:0000256" key="1">
    <source>
        <dbReference type="SAM" id="MobiDB-lite"/>
    </source>
</evidence>
<accession>A0AAW2UFA0</accession>
<dbReference type="EMBL" id="JACGWN010000012">
    <property type="protein sequence ID" value="KAL0415647.1"/>
    <property type="molecule type" value="Genomic_DNA"/>
</dbReference>